<feature type="chain" id="PRO_5025460668" evidence="8">
    <location>
        <begin position="20"/>
        <end position="532"/>
    </location>
</feature>
<dbReference type="PROSITE" id="PS01095">
    <property type="entry name" value="GH18_1"/>
    <property type="match status" value="1"/>
</dbReference>
<dbReference type="GO" id="GO:0005975">
    <property type="term" value="P:carbohydrate metabolic process"/>
    <property type="evidence" value="ECO:0007669"/>
    <property type="project" value="InterPro"/>
</dbReference>
<dbReference type="EMBL" id="VIIS01001952">
    <property type="protein sequence ID" value="KAF0290480.1"/>
    <property type="molecule type" value="Genomic_DNA"/>
</dbReference>
<dbReference type="Gene3D" id="2.170.140.10">
    <property type="entry name" value="Chitin binding domain"/>
    <property type="match status" value="2"/>
</dbReference>
<keyword evidence="3 6" id="KW-0378">Hydrolase</keyword>
<feature type="region of interest" description="Disordered" evidence="7">
    <location>
        <begin position="350"/>
        <end position="397"/>
    </location>
</feature>
<dbReference type="InterPro" id="IPR011583">
    <property type="entry name" value="Chitinase_II/V-like_cat"/>
</dbReference>
<proteinExistence type="inferred from homology"/>
<dbReference type="InterPro" id="IPR001579">
    <property type="entry name" value="Glyco_hydro_18_chit_AS"/>
</dbReference>
<evidence type="ECO:0000256" key="4">
    <source>
        <dbReference type="ARBA" id="ARBA00023157"/>
    </source>
</evidence>
<keyword evidence="4" id="KW-1015">Disulfide bond</keyword>
<dbReference type="InterPro" id="IPR002557">
    <property type="entry name" value="Chitin-bd_dom"/>
</dbReference>
<feature type="domain" description="Chitin-binding type-2" evidence="9">
    <location>
        <begin position="478"/>
        <end position="532"/>
    </location>
</feature>
<evidence type="ECO:0000256" key="6">
    <source>
        <dbReference type="RuleBase" id="RU000489"/>
    </source>
</evidence>
<feature type="region of interest" description="Disordered" evidence="7">
    <location>
        <begin position="455"/>
        <end position="477"/>
    </location>
</feature>
<dbReference type="SMART" id="SM00636">
    <property type="entry name" value="Glyco_18"/>
    <property type="match status" value="1"/>
</dbReference>
<feature type="domain" description="GH18" evidence="10">
    <location>
        <begin position="20"/>
        <end position="366"/>
    </location>
</feature>
<evidence type="ECO:0000256" key="8">
    <source>
        <dbReference type="SAM" id="SignalP"/>
    </source>
</evidence>
<organism evidence="11 12">
    <name type="scientific">Amphibalanus amphitrite</name>
    <name type="common">Striped barnacle</name>
    <name type="synonym">Balanus amphitrite</name>
    <dbReference type="NCBI Taxonomy" id="1232801"/>
    <lineage>
        <taxon>Eukaryota</taxon>
        <taxon>Metazoa</taxon>
        <taxon>Ecdysozoa</taxon>
        <taxon>Arthropoda</taxon>
        <taxon>Crustacea</taxon>
        <taxon>Multicrustacea</taxon>
        <taxon>Cirripedia</taxon>
        <taxon>Thoracica</taxon>
        <taxon>Thoracicalcarea</taxon>
        <taxon>Balanomorpha</taxon>
        <taxon>Balanoidea</taxon>
        <taxon>Balanidae</taxon>
        <taxon>Amphibalaninae</taxon>
        <taxon>Amphibalanus</taxon>
    </lineage>
</organism>
<evidence type="ECO:0000259" key="9">
    <source>
        <dbReference type="PROSITE" id="PS50940"/>
    </source>
</evidence>
<feature type="signal peptide" evidence="8">
    <location>
        <begin position="1"/>
        <end position="19"/>
    </location>
</feature>
<dbReference type="GO" id="GO:0008061">
    <property type="term" value="F:chitin binding"/>
    <property type="evidence" value="ECO:0007669"/>
    <property type="project" value="UniProtKB-KW"/>
</dbReference>
<keyword evidence="5 6" id="KW-0326">Glycosidase</keyword>
<dbReference type="GO" id="GO:0006032">
    <property type="term" value="P:chitin catabolic process"/>
    <property type="evidence" value="ECO:0007669"/>
    <property type="project" value="TreeGrafter"/>
</dbReference>
<keyword evidence="12" id="KW-1185">Reference proteome</keyword>
<dbReference type="SUPFAM" id="SSF57625">
    <property type="entry name" value="Invertebrate chitin-binding proteins"/>
    <property type="match status" value="2"/>
</dbReference>
<evidence type="ECO:0000256" key="7">
    <source>
        <dbReference type="SAM" id="MobiDB-lite"/>
    </source>
</evidence>
<dbReference type="Gene3D" id="3.20.20.80">
    <property type="entry name" value="Glycosidases"/>
    <property type="match status" value="1"/>
</dbReference>
<dbReference type="InterPro" id="IPR036508">
    <property type="entry name" value="Chitin-bd_dom_sf"/>
</dbReference>
<dbReference type="AlphaFoldDB" id="A0A6A4VGQ3"/>
<protein>
    <submittedName>
        <fullName evidence="11">Acidic mammalian chitinase</fullName>
    </submittedName>
</protein>
<evidence type="ECO:0000313" key="12">
    <source>
        <dbReference type="Proteomes" id="UP000440578"/>
    </source>
</evidence>
<comment type="caution">
    <text evidence="11">The sequence shown here is derived from an EMBL/GenBank/DDBJ whole genome shotgun (WGS) entry which is preliminary data.</text>
</comment>
<accession>A0A6A4VGQ3</accession>
<dbReference type="Pfam" id="PF00704">
    <property type="entry name" value="Glyco_hydro_18"/>
    <property type="match status" value="1"/>
</dbReference>
<dbReference type="SUPFAM" id="SSF54556">
    <property type="entry name" value="Chitinase insertion domain"/>
    <property type="match status" value="1"/>
</dbReference>
<evidence type="ECO:0000256" key="1">
    <source>
        <dbReference type="ARBA" id="ARBA00009121"/>
    </source>
</evidence>
<evidence type="ECO:0000313" key="11">
    <source>
        <dbReference type="EMBL" id="KAF0290480.1"/>
    </source>
</evidence>
<feature type="compositionally biased region" description="Low complexity" evidence="7">
    <location>
        <begin position="387"/>
        <end position="397"/>
    </location>
</feature>
<name>A0A6A4VGQ3_AMPAM</name>
<evidence type="ECO:0000256" key="3">
    <source>
        <dbReference type="ARBA" id="ARBA00022801"/>
    </source>
</evidence>
<dbReference type="PROSITE" id="PS51910">
    <property type="entry name" value="GH18_2"/>
    <property type="match status" value="1"/>
</dbReference>
<feature type="compositionally biased region" description="Pro residues" evidence="7">
    <location>
        <begin position="464"/>
        <end position="476"/>
    </location>
</feature>
<dbReference type="Pfam" id="PF01607">
    <property type="entry name" value="CBM_14"/>
    <property type="match status" value="2"/>
</dbReference>
<dbReference type="InterPro" id="IPR029070">
    <property type="entry name" value="Chitinase_insertion_sf"/>
</dbReference>
<dbReference type="InterPro" id="IPR001223">
    <property type="entry name" value="Glyco_hydro18_cat"/>
</dbReference>
<dbReference type="InterPro" id="IPR050314">
    <property type="entry name" value="Glycosyl_Hydrlase_18"/>
</dbReference>
<dbReference type="Gene3D" id="3.10.50.10">
    <property type="match status" value="1"/>
</dbReference>
<sequence length="532" mass="55545">MEPVRSLLLLTALLGAAAATEVICYWGSWSHYRTGLGTVTAEDLDPHLCTIYVYSFAKLSPSTYQMEMFDPWLDGHLRNYERFLSLRKRNPSLKLLLALGGWTDSLHPKYSIMLASPALRASFTAGAVQFLQQHGFDGLDLDYEYPSAADRAGFAAWVTELRAAFQPHGLLLTAAVTASAAKIDAGYDVPAVSAALDFINVMAYDLHGPWEATADHHAPLLPRASDAGSGLDLQSVMEAWRSRGAPASKLAVGVPLYGKSWTVPGADKGPPAAGRGAARAGPVTREAGTLSYLEICHNVRAGWSVVTDPAGKIGPYAYSGDQWVGYDDTAMVAAKTRWAVSQGFGAVMSLGSAGPSNTTTTSTTSTTSTTTSTSSTTSTTAPSPTEGGPAPACSASGGAAPDPRDCATYVLCAGGAAHTFRCPQGTLFDPSRGYCNWASLVRCSAAPEGGATATVKPSTAASVPAPPAPTSTPAPSRPFTCPSADGWFADPEDCHRFYKCLSGAAHRAACPAGTGWNQAISSCDWAARVGCV</sequence>
<dbReference type="OrthoDB" id="76388at2759"/>
<dbReference type="PROSITE" id="PS50940">
    <property type="entry name" value="CHIT_BIND_II"/>
    <property type="match status" value="2"/>
</dbReference>
<feature type="domain" description="Chitin-binding type-2" evidence="9">
    <location>
        <begin position="390"/>
        <end position="445"/>
    </location>
</feature>
<reference evidence="11 12" key="1">
    <citation type="submission" date="2019-07" db="EMBL/GenBank/DDBJ databases">
        <title>Draft genome assembly of a fouling barnacle, Amphibalanus amphitrite (Darwin, 1854): The first reference genome for Thecostraca.</title>
        <authorList>
            <person name="Kim W."/>
        </authorList>
    </citation>
    <scope>NUCLEOTIDE SEQUENCE [LARGE SCALE GENOMIC DNA]</scope>
    <source>
        <strain evidence="11">SNU_AA5</strain>
        <tissue evidence="11">Soma without cirri and trophi</tissue>
    </source>
</reference>
<dbReference type="SMART" id="SM00494">
    <property type="entry name" value="ChtBD2"/>
    <property type="match status" value="2"/>
</dbReference>
<keyword evidence="8" id="KW-0732">Signal</keyword>
<dbReference type="Proteomes" id="UP000440578">
    <property type="component" value="Unassembled WGS sequence"/>
</dbReference>
<evidence type="ECO:0000256" key="5">
    <source>
        <dbReference type="ARBA" id="ARBA00023295"/>
    </source>
</evidence>
<feature type="compositionally biased region" description="Low complexity" evidence="7">
    <location>
        <begin position="358"/>
        <end position="380"/>
    </location>
</feature>
<keyword evidence="2" id="KW-0147">Chitin-binding</keyword>
<dbReference type="PANTHER" id="PTHR11177">
    <property type="entry name" value="CHITINASE"/>
    <property type="match status" value="1"/>
</dbReference>
<evidence type="ECO:0000259" key="10">
    <source>
        <dbReference type="PROSITE" id="PS51910"/>
    </source>
</evidence>
<dbReference type="FunFam" id="3.10.50.10:FF:000012">
    <property type="entry name" value="Chitinase 17"/>
    <property type="match status" value="1"/>
</dbReference>
<dbReference type="PANTHER" id="PTHR11177:SF360">
    <property type="entry name" value="CHITINASE 4-RELATED"/>
    <property type="match status" value="1"/>
</dbReference>
<dbReference type="InterPro" id="IPR017853">
    <property type="entry name" value="GH"/>
</dbReference>
<comment type="similarity">
    <text evidence="1">Belongs to the glycosyl hydrolase 18 family. Chitinase class II subfamily.</text>
</comment>
<dbReference type="SUPFAM" id="SSF51445">
    <property type="entry name" value="(Trans)glycosidases"/>
    <property type="match status" value="1"/>
</dbReference>
<dbReference type="GO" id="GO:0005576">
    <property type="term" value="C:extracellular region"/>
    <property type="evidence" value="ECO:0007669"/>
    <property type="project" value="InterPro"/>
</dbReference>
<dbReference type="GO" id="GO:0004568">
    <property type="term" value="F:chitinase activity"/>
    <property type="evidence" value="ECO:0007669"/>
    <property type="project" value="TreeGrafter"/>
</dbReference>
<gene>
    <name evidence="11" type="primary">CHIA_0</name>
    <name evidence="11" type="ORF">FJT64_011331</name>
</gene>
<evidence type="ECO:0000256" key="2">
    <source>
        <dbReference type="ARBA" id="ARBA00022669"/>
    </source>
</evidence>